<dbReference type="EMBL" id="JBBYHR010000006">
    <property type="protein sequence ID" value="MEL1244991.1"/>
    <property type="molecule type" value="Genomic_DNA"/>
</dbReference>
<gene>
    <name evidence="3" type="ORF">AAEO56_12005</name>
</gene>
<evidence type="ECO:0000256" key="1">
    <source>
        <dbReference type="SAM" id="MobiDB-lite"/>
    </source>
</evidence>
<protein>
    <submittedName>
        <fullName evidence="3">Uncharacterized protein</fullName>
    </submittedName>
</protein>
<feature type="chain" id="PRO_5046198766" evidence="2">
    <location>
        <begin position="26"/>
        <end position="92"/>
    </location>
</feature>
<accession>A0ABU9HYD8</accession>
<dbReference type="Proteomes" id="UP001464555">
    <property type="component" value="Unassembled WGS sequence"/>
</dbReference>
<evidence type="ECO:0000313" key="3">
    <source>
        <dbReference type="EMBL" id="MEL1244991.1"/>
    </source>
</evidence>
<dbReference type="RefSeq" id="WP_341697306.1">
    <property type="nucleotide sequence ID" value="NZ_JBBYHR010000006.1"/>
</dbReference>
<comment type="caution">
    <text evidence="3">The sequence shown here is derived from an EMBL/GenBank/DDBJ whole genome shotgun (WGS) entry which is preliminary data.</text>
</comment>
<name>A0ABU9HYD8_9FLAO</name>
<feature type="signal peptide" evidence="2">
    <location>
        <begin position="1"/>
        <end position="25"/>
    </location>
</feature>
<keyword evidence="2" id="KW-0732">Signal</keyword>
<feature type="compositionally biased region" description="Low complexity" evidence="1">
    <location>
        <begin position="72"/>
        <end position="92"/>
    </location>
</feature>
<proteinExistence type="predicted"/>
<feature type="region of interest" description="Disordered" evidence="1">
    <location>
        <begin position="29"/>
        <end position="92"/>
    </location>
</feature>
<organism evidence="3 4">
    <name type="scientific">Flavobacterium arundinis</name>
    <dbReference type="NCBI Taxonomy" id="3139143"/>
    <lineage>
        <taxon>Bacteria</taxon>
        <taxon>Pseudomonadati</taxon>
        <taxon>Bacteroidota</taxon>
        <taxon>Flavobacteriia</taxon>
        <taxon>Flavobacteriales</taxon>
        <taxon>Flavobacteriaceae</taxon>
        <taxon>Flavobacterium</taxon>
    </lineage>
</organism>
<evidence type="ECO:0000256" key="2">
    <source>
        <dbReference type="SAM" id="SignalP"/>
    </source>
</evidence>
<evidence type="ECO:0000313" key="4">
    <source>
        <dbReference type="Proteomes" id="UP001464555"/>
    </source>
</evidence>
<feature type="compositionally biased region" description="Polar residues" evidence="1">
    <location>
        <begin position="41"/>
        <end position="51"/>
    </location>
</feature>
<dbReference type="PROSITE" id="PS51257">
    <property type="entry name" value="PROKAR_LIPOPROTEIN"/>
    <property type="match status" value="1"/>
</dbReference>
<keyword evidence="4" id="KW-1185">Reference proteome</keyword>
<reference evidence="3 4" key="1">
    <citation type="submission" date="2024-04" db="EMBL/GenBank/DDBJ databases">
        <title>Flavobacterium sp. DGU11 16S ribosomal RNA gene Genome sequencing and assembly.</title>
        <authorList>
            <person name="Park S."/>
        </authorList>
    </citation>
    <scope>NUCLEOTIDE SEQUENCE [LARGE SCALE GENOMIC DNA]</scope>
    <source>
        <strain evidence="3 4">DGU11</strain>
    </source>
</reference>
<sequence>MKSTNLRNMLLCSALVGFLLTTVSCKNEGNNEQGVEAASDANATNSGTTPDDNMGTDGDANAGAGETNSTQSDSVTTTTNGGNSTANGSGMK</sequence>